<evidence type="ECO:0008006" key="9">
    <source>
        <dbReference type="Google" id="ProtNLM"/>
    </source>
</evidence>
<comment type="caution">
    <text evidence="7">The sequence shown here is derived from an EMBL/GenBank/DDBJ whole genome shotgun (WGS) entry which is preliminary data.</text>
</comment>
<dbReference type="Gene3D" id="3.30.420.40">
    <property type="match status" value="2"/>
</dbReference>
<dbReference type="InterPro" id="IPR043129">
    <property type="entry name" value="ATPase_NBD"/>
</dbReference>
<proteinExistence type="inferred from homology"/>
<keyword evidence="5" id="KW-0143">Chaperone</keyword>
<dbReference type="Proteomes" id="UP000482960">
    <property type="component" value="Unassembled WGS sequence"/>
</dbReference>
<name>A0A6V8L3X6_9ACTN</name>
<reference evidence="7 8" key="2">
    <citation type="submission" date="2020-03" db="EMBL/GenBank/DDBJ databases">
        <authorList>
            <person name="Ichikawa N."/>
            <person name="Kimura A."/>
            <person name="Kitahashi Y."/>
            <person name="Uohara A."/>
        </authorList>
    </citation>
    <scope>NUCLEOTIDE SEQUENCE [LARGE SCALE GENOMIC DNA]</scope>
    <source>
        <strain evidence="7 8">NBRC 108638</strain>
    </source>
</reference>
<evidence type="ECO:0000256" key="1">
    <source>
        <dbReference type="ARBA" id="ARBA00007381"/>
    </source>
</evidence>
<dbReference type="GO" id="GO:0140662">
    <property type="term" value="F:ATP-dependent protein folding chaperone"/>
    <property type="evidence" value="ECO:0007669"/>
    <property type="project" value="InterPro"/>
</dbReference>
<feature type="compositionally biased region" description="Low complexity" evidence="6">
    <location>
        <begin position="400"/>
        <end position="415"/>
    </location>
</feature>
<dbReference type="Pfam" id="PF00012">
    <property type="entry name" value="HSP70"/>
    <property type="match status" value="1"/>
</dbReference>
<dbReference type="InterPro" id="IPR013126">
    <property type="entry name" value="Hsp_70_fam"/>
</dbReference>
<protein>
    <recommendedName>
        <fullName evidence="9">Molecular chaperone DnaK</fullName>
    </recommendedName>
</protein>
<evidence type="ECO:0000313" key="7">
    <source>
        <dbReference type="EMBL" id="GFJ87395.1"/>
    </source>
</evidence>
<evidence type="ECO:0000256" key="2">
    <source>
        <dbReference type="ARBA" id="ARBA00022741"/>
    </source>
</evidence>
<dbReference type="RefSeq" id="WP_173074340.1">
    <property type="nucleotide sequence ID" value="NZ_BLPG01000001.1"/>
</dbReference>
<comment type="similarity">
    <text evidence="1">Belongs to the heat shock protein 70 family.</text>
</comment>
<dbReference type="EMBL" id="BLPG01000001">
    <property type="protein sequence ID" value="GFJ87395.1"/>
    <property type="molecule type" value="Genomic_DNA"/>
</dbReference>
<keyword evidence="2" id="KW-0547">Nucleotide-binding</keyword>
<feature type="region of interest" description="Disordered" evidence="6">
    <location>
        <begin position="379"/>
        <end position="444"/>
    </location>
</feature>
<evidence type="ECO:0000256" key="3">
    <source>
        <dbReference type="ARBA" id="ARBA00022840"/>
    </source>
</evidence>
<evidence type="ECO:0000256" key="5">
    <source>
        <dbReference type="ARBA" id="ARBA00023186"/>
    </source>
</evidence>
<accession>A0A6V8L3X6</accession>
<gene>
    <name evidence="7" type="ORF">Prum_010370</name>
</gene>
<evidence type="ECO:0000313" key="8">
    <source>
        <dbReference type="Proteomes" id="UP000482960"/>
    </source>
</evidence>
<dbReference type="PRINTS" id="PR00301">
    <property type="entry name" value="HEATSHOCK70"/>
</dbReference>
<evidence type="ECO:0000256" key="4">
    <source>
        <dbReference type="ARBA" id="ARBA00023016"/>
    </source>
</evidence>
<dbReference type="Gene3D" id="3.90.640.10">
    <property type="entry name" value="Actin, Chain A, domain 4"/>
    <property type="match status" value="1"/>
</dbReference>
<reference evidence="7 8" key="1">
    <citation type="submission" date="2020-03" db="EMBL/GenBank/DDBJ databases">
        <title>Whole genome shotgun sequence of Phytohabitans rumicis NBRC 108638.</title>
        <authorList>
            <person name="Komaki H."/>
            <person name="Tamura T."/>
        </authorList>
    </citation>
    <scope>NUCLEOTIDE SEQUENCE [LARGE SCALE GENOMIC DNA]</scope>
    <source>
        <strain evidence="7 8">NBRC 108638</strain>
    </source>
</reference>
<dbReference type="PANTHER" id="PTHR42749:SF1">
    <property type="entry name" value="CELL SHAPE-DETERMINING PROTEIN MREB"/>
    <property type="match status" value="1"/>
</dbReference>
<dbReference type="GO" id="GO:0005524">
    <property type="term" value="F:ATP binding"/>
    <property type="evidence" value="ECO:0007669"/>
    <property type="project" value="UniProtKB-KW"/>
</dbReference>
<organism evidence="7 8">
    <name type="scientific">Phytohabitans rumicis</name>
    <dbReference type="NCBI Taxonomy" id="1076125"/>
    <lineage>
        <taxon>Bacteria</taxon>
        <taxon>Bacillati</taxon>
        <taxon>Actinomycetota</taxon>
        <taxon>Actinomycetes</taxon>
        <taxon>Micromonosporales</taxon>
        <taxon>Micromonosporaceae</taxon>
    </lineage>
</organism>
<dbReference type="SUPFAM" id="SSF53067">
    <property type="entry name" value="Actin-like ATPase domain"/>
    <property type="match status" value="2"/>
</dbReference>
<feature type="compositionally biased region" description="Basic residues" evidence="6">
    <location>
        <begin position="416"/>
        <end position="444"/>
    </location>
</feature>
<dbReference type="InterPro" id="IPR018181">
    <property type="entry name" value="Heat_shock_70_CS"/>
</dbReference>
<sequence>MIAAHRAAAARLGIDFGTSSTVAVIALPQRDPRPLLFDGSPLLPSAVCVDPTGRILVGRDALHTAMSRPQGFEPHPKQRVDDVTVLLGDAEIAVSRLYGAVLDRVLAEADHVTGRVGDQPVEVVLTCPAGWGPRRRATLLEALPGARLVDEPVAAAHHLVDLAGADLAEGRTAVVYDLGAGTFDAAVLRRTGDEFTVVAARGVSDCGGLDIDAAIVAHLSTAVPHADAWHRLNQPATTTERRARQQLWDNVRAGKEMLSRTTATLIHLPLLDIEVPLGREELDALAAPILDRTVATVREVLQAAKVDTADLAAILLSGGSSRMPAVVTVLHRAFGITPVTVDQPELAVAEGSLRARAATAPPPAMKPGEHWPAQVPVTVPAGAAPRGYGGSDWPLPSPPGSSASPRPCSTPPIRTTRVRRPARPPRPALARRRPLARRPPTRPA</sequence>
<dbReference type="PROSITE" id="PS01036">
    <property type="entry name" value="HSP70_3"/>
    <property type="match status" value="1"/>
</dbReference>
<evidence type="ECO:0000256" key="6">
    <source>
        <dbReference type="SAM" id="MobiDB-lite"/>
    </source>
</evidence>
<dbReference type="PANTHER" id="PTHR42749">
    <property type="entry name" value="CELL SHAPE-DETERMINING PROTEIN MREB"/>
    <property type="match status" value="1"/>
</dbReference>
<keyword evidence="4" id="KW-0346">Stress response</keyword>
<dbReference type="AlphaFoldDB" id="A0A6V8L3X6"/>
<keyword evidence="8" id="KW-1185">Reference proteome</keyword>
<keyword evidence="3" id="KW-0067">ATP-binding</keyword>